<dbReference type="Proteomes" id="UP001164746">
    <property type="component" value="Chromosome 12"/>
</dbReference>
<accession>A0ABY7FKT0</accession>
<sequence>MSNFGPRLCPPAFPSLKAAKRHWDRAWLSYDTLYVNGVPVSKETTRQTGTESRPADEIK</sequence>
<dbReference type="EMBL" id="CP111023">
    <property type="protein sequence ID" value="WAR21944.1"/>
    <property type="molecule type" value="Genomic_DNA"/>
</dbReference>
<protein>
    <submittedName>
        <fullName evidence="2">Uncharacterized protein</fullName>
    </submittedName>
</protein>
<feature type="region of interest" description="Disordered" evidence="1">
    <location>
        <begin position="40"/>
        <end position="59"/>
    </location>
</feature>
<gene>
    <name evidence="2" type="ORF">MAR_015918</name>
</gene>
<name>A0ABY7FKT0_MYAAR</name>
<keyword evidence="3" id="KW-1185">Reference proteome</keyword>
<reference evidence="2" key="1">
    <citation type="submission" date="2022-11" db="EMBL/GenBank/DDBJ databases">
        <title>Centuries of genome instability and evolution in soft-shell clam transmissible cancer (bioRxiv).</title>
        <authorList>
            <person name="Hart S.F.M."/>
            <person name="Yonemitsu M.A."/>
            <person name="Giersch R.M."/>
            <person name="Beal B.F."/>
            <person name="Arriagada G."/>
            <person name="Davis B.W."/>
            <person name="Ostrander E.A."/>
            <person name="Goff S.P."/>
            <person name="Metzger M.J."/>
        </authorList>
    </citation>
    <scope>NUCLEOTIDE SEQUENCE</scope>
    <source>
        <strain evidence="2">MELC-2E11</strain>
        <tissue evidence="2">Siphon/mantle</tissue>
    </source>
</reference>
<evidence type="ECO:0000313" key="3">
    <source>
        <dbReference type="Proteomes" id="UP001164746"/>
    </source>
</evidence>
<evidence type="ECO:0000256" key="1">
    <source>
        <dbReference type="SAM" id="MobiDB-lite"/>
    </source>
</evidence>
<proteinExistence type="predicted"/>
<organism evidence="2 3">
    <name type="scientific">Mya arenaria</name>
    <name type="common">Soft-shell clam</name>
    <dbReference type="NCBI Taxonomy" id="6604"/>
    <lineage>
        <taxon>Eukaryota</taxon>
        <taxon>Metazoa</taxon>
        <taxon>Spiralia</taxon>
        <taxon>Lophotrochozoa</taxon>
        <taxon>Mollusca</taxon>
        <taxon>Bivalvia</taxon>
        <taxon>Autobranchia</taxon>
        <taxon>Heteroconchia</taxon>
        <taxon>Euheterodonta</taxon>
        <taxon>Imparidentia</taxon>
        <taxon>Neoheterodontei</taxon>
        <taxon>Myida</taxon>
        <taxon>Myoidea</taxon>
        <taxon>Myidae</taxon>
        <taxon>Mya</taxon>
    </lineage>
</organism>
<evidence type="ECO:0000313" key="2">
    <source>
        <dbReference type="EMBL" id="WAR21944.1"/>
    </source>
</evidence>